<keyword evidence="4" id="KW-0677">Repeat</keyword>
<dbReference type="GO" id="GO:0016020">
    <property type="term" value="C:membrane"/>
    <property type="evidence" value="ECO:0007669"/>
    <property type="project" value="UniProtKB-SubCell"/>
</dbReference>
<comment type="caution">
    <text evidence="9">The sequence shown here is derived from an EMBL/GenBank/DDBJ whole genome shotgun (WGS) entry which is preliminary data.</text>
</comment>
<dbReference type="OrthoDB" id="270584at2759"/>
<evidence type="ECO:0008006" key="11">
    <source>
        <dbReference type="Google" id="ProtNLM"/>
    </source>
</evidence>
<dbReference type="Proteomes" id="UP000695562">
    <property type="component" value="Unassembled WGS sequence"/>
</dbReference>
<evidence type="ECO:0000256" key="6">
    <source>
        <dbReference type="PROSITE-ProRule" id="PRU00282"/>
    </source>
</evidence>
<dbReference type="InterPro" id="IPR002067">
    <property type="entry name" value="MCP"/>
</dbReference>
<dbReference type="Pfam" id="PF00153">
    <property type="entry name" value="Mito_carr"/>
    <property type="match status" value="3"/>
</dbReference>
<evidence type="ECO:0000313" key="9">
    <source>
        <dbReference type="EMBL" id="KAF2068357.1"/>
    </source>
</evidence>
<dbReference type="Gene3D" id="1.50.40.10">
    <property type="entry name" value="Mitochondrial carrier domain"/>
    <property type="match status" value="1"/>
</dbReference>
<dbReference type="PANTHER" id="PTHR24089">
    <property type="entry name" value="SOLUTE CARRIER FAMILY 25"/>
    <property type="match status" value="1"/>
</dbReference>
<keyword evidence="2 7" id="KW-0813">Transport</keyword>
<dbReference type="InterPro" id="IPR023395">
    <property type="entry name" value="MCP_dom_sf"/>
</dbReference>
<evidence type="ECO:0000313" key="10">
    <source>
        <dbReference type="Proteomes" id="UP000695562"/>
    </source>
</evidence>
<dbReference type="PROSITE" id="PS50920">
    <property type="entry name" value="SOLCAR"/>
    <property type="match status" value="3"/>
</dbReference>
<keyword evidence="10" id="KW-1185">Reference proteome</keyword>
<protein>
    <recommendedName>
        <fullName evidence="11">Transmembrane protein</fullName>
    </recommendedName>
</protein>
<reference evidence="9" key="1">
    <citation type="submission" date="2020-01" db="EMBL/GenBank/DDBJ databases">
        <title>Development of genomics and gene disruption for Polysphondylium violaceum indicates a role for the polyketide synthase stlB in stalk morphogenesis.</title>
        <authorList>
            <person name="Narita B."/>
            <person name="Kawabe Y."/>
            <person name="Kin K."/>
            <person name="Saito T."/>
            <person name="Gibbs R."/>
            <person name="Kuspa A."/>
            <person name="Muzny D."/>
            <person name="Queller D."/>
            <person name="Richards S."/>
            <person name="Strassman J."/>
            <person name="Sucgang R."/>
            <person name="Worley K."/>
            <person name="Schaap P."/>
        </authorList>
    </citation>
    <scope>NUCLEOTIDE SEQUENCE</scope>
    <source>
        <strain evidence="9">QSvi11</strain>
    </source>
</reference>
<evidence type="ECO:0000256" key="1">
    <source>
        <dbReference type="ARBA" id="ARBA00004141"/>
    </source>
</evidence>
<evidence type="ECO:0000256" key="2">
    <source>
        <dbReference type="ARBA" id="ARBA00022448"/>
    </source>
</evidence>
<name>A0A8J4UZV5_9MYCE</name>
<evidence type="ECO:0000256" key="3">
    <source>
        <dbReference type="ARBA" id="ARBA00022692"/>
    </source>
</evidence>
<evidence type="ECO:0000256" key="4">
    <source>
        <dbReference type="ARBA" id="ARBA00022737"/>
    </source>
</evidence>
<dbReference type="SUPFAM" id="SSF103506">
    <property type="entry name" value="Mitochondrial carrier"/>
    <property type="match status" value="1"/>
</dbReference>
<evidence type="ECO:0000256" key="7">
    <source>
        <dbReference type="RuleBase" id="RU000488"/>
    </source>
</evidence>
<keyword evidence="3 6" id="KW-0812">Transmembrane</keyword>
<evidence type="ECO:0000256" key="5">
    <source>
        <dbReference type="ARBA" id="ARBA00023136"/>
    </source>
</evidence>
<accession>A0A8J4UZV5</accession>
<dbReference type="InterPro" id="IPR018108">
    <property type="entry name" value="MCP_transmembrane"/>
</dbReference>
<feature type="repeat" description="Solcar" evidence="6">
    <location>
        <begin position="22"/>
        <end position="111"/>
    </location>
</feature>
<gene>
    <name evidence="9" type="ORF">CYY_010317</name>
</gene>
<dbReference type="AlphaFoldDB" id="A0A8J4UZV5"/>
<feature type="transmembrane region" description="Helical" evidence="8">
    <location>
        <begin position="214"/>
        <end position="235"/>
    </location>
</feature>
<dbReference type="EMBL" id="AJWJ01001035">
    <property type="protein sequence ID" value="KAF2068357.1"/>
    <property type="molecule type" value="Genomic_DNA"/>
</dbReference>
<keyword evidence="8" id="KW-1133">Transmembrane helix</keyword>
<keyword evidence="5 6" id="KW-0472">Membrane</keyword>
<dbReference type="GO" id="GO:0055085">
    <property type="term" value="P:transmembrane transport"/>
    <property type="evidence" value="ECO:0007669"/>
    <property type="project" value="InterPro"/>
</dbReference>
<comment type="similarity">
    <text evidence="7">Belongs to the mitochondrial carrier (TC 2.A.29) family.</text>
</comment>
<evidence type="ECO:0000256" key="8">
    <source>
        <dbReference type="SAM" id="Phobius"/>
    </source>
</evidence>
<proteinExistence type="inferred from homology"/>
<dbReference type="PRINTS" id="PR00926">
    <property type="entry name" value="MITOCARRIER"/>
</dbReference>
<feature type="transmembrane region" description="Helical" evidence="8">
    <location>
        <begin position="174"/>
        <end position="194"/>
    </location>
</feature>
<comment type="subcellular location">
    <subcellularLocation>
        <location evidence="1">Membrane</location>
        <topology evidence="1">Multi-pass membrane protein</topology>
    </subcellularLocation>
</comment>
<feature type="repeat" description="Solcar" evidence="6">
    <location>
        <begin position="212"/>
        <end position="301"/>
    </location>
</feature>
<feature type="repeat" description="Solcar" evidence="6">
    <location>
        <begin position="119"/>
        <end position="203"/>
    </location>
</feature>
<sequence>MKANNNNNSNNSNYNNDIKSKLFESKYLLSGFMAGVISRTVTAPLERIKILNQIDSYLVNGSRYQNVWPALKTIVAEEGPRGLFRGNLVNVIKAGPQSAIRFYTYEGLKKMTQDETGHLSVANRMWAGASAGVVSIIMTHPLDIVKTRLSLGHPNQTRILETIKDIYKLEGLRGYTSGLSAAVLNIAPFSALNFTFYEAIKENTKKYIINDPPVYFSSLYGALSGSITMTILYPLDVVKRRLMLQRYYKDPNQHKNFIHCIYQIVKKEGIRALYKGLKPAYLKVIPTVSINFFCYELTLTLFK</sequence>
<organism evidence="9 10">
    <name type="scientific">Polysphondylium violaceum</name>
    <dbReference type="NCBI Taxonomy" id="133409"/>
    <lineage>
        <taxon>Eukaryota</taxon>
        <taxon>Amoebozoa</taxon>
        <taxon>Evosea</taxon>
        <taxon>Eumycetozoa</taxon>
        <taxon>Dictyostelia</taxon>
        <taxon>Dictyosteliales</taxon>
        <taxon>Dictyosteliaceae</taxon>
        <taxon>Polysphondylium</taxon>
    </lineage>
</organism>